<dbReference type="Gene3D" id="3.50.50.60">
    <property type="entry name" value="FAD/NAD(P)-binding domain"/>
    <property type="match status" value="1"/>
</dbReference>
<evidence type="ECO:0000313" key="6">
    <source>
        <dbReference type="EMBL" id="SDL60690.1"/>
    </source>
</evidence>
<dbReference type="AlphaFoldDB" id="A0A1G9LFH7"/>
<dbReference type="GO" id="GO:0046872">
    <property type="term" value="F:metal ion binding"/>
    <property type="evidence" value="ECO:0007669"/>
    <property type="project" value="UniProtKB-KW"/>
</dbReference>
<dbReference type="STRING" id="192904.SAMN04488514_10245"/>
<dbReference type="EMBL" id="FNGV01000002">
    <property type="protein sequence ID" value="SDL60690.1"/>
    <property type="molecule type" value="Genomic_DNA"/>
</dbReference>
<keyword evidence="3" id="KW-0560">Oxidoreductase</keyword>
<keyword evidence="2" id="KW-0479">Metal-binding</keyword>
<dbReference type="PANTHER" id="PTHR43498:SF1">
    <property type="entry name" value="COB--COM HETERODISULFIDE REDUCTASE IRON-SULFUR SUBUNIT A"/>
    <property type="match status" value="1"/>
</dbReference>
<keyword evidence="1" id="KW-0004">4Fe-4S</keyword>
<evidence type="ECO:0000256" key="5">
    <source>
        <dbReference type="ARBA" id="ARBA00023014"/>
    </source>
</evidence>
<dbReference type="GO" id="GO:0016491">
    <property type="term" value="F:oxidoreductase activity"/>
    <property type="evidence" value="ECO:0007669"/>
    <property type="project" value="UniProtKB-KW"/>
</dbReference>
<evidence type="ECO:0000256" key="3">
    <source>
        <dbReference type="ARBA" id="ARBA00023002"/>
    </source>
</evidence>
<dbReference type="GO" id="GO:0051539">
    <property type="term" value="F:4 iron, 4 sulfur cluster binding"/>
    <property type="evidence" value="ECO:0007669"/>
    <property type="project" value="UniProtKB-KW"/>
</dbReference>
<dbReference type="Pfam" id="PF12831">
    <property type="entry name" value="FAD_oxidored"/>
    <property type="match status" value="1"/>
</dbReference>
<dbReference type="SUPFAM" id="SSF51905">
    <property type="entry name" value="FAD/NAD(P)-binding domain"/>
    <property type="match status" value="1"/>
</dbReference>
<keyword evidence="5" id="KW-0411">Iron-sulfur</keyword>
<dbReference type="RefSeq" id="WP_218129539.1">
    <property type="nucleotide sequence ID" value="NZ_FNGV01000002.1"/>
</dbReference>
<dbReference type="InterPro" id="IPR039650">
    <property type="entry name" value="HdrA-like"/>
</dbReference>
<evidence type="ECO:0000256" key="4">
    <source>
        <dbReference type="ARBA" id="ARBA00023004"/>
    </source>
</evidence>
<keyword evidence="4" id="KW-0408">Iron</keyword>
<dbReference type="Proteomes" id="UP000199440">
    <property type="component" value="Unassembled WGS sequence"/>
</dbReference>
<proteinExistence type="predicted"/>
<gene>
    <name evidence="6" type="ORF">SAMN04488514_10245</name>
</gene>
<organism evidence="6 7">
    <name type="scientific">Kriegella aquimaris</name>
    <dbReference type="NCBI Taxonomy" id="192904"/>
    <lineage>
        <taxon>Bacteria</taxon>
        <taxon>Pseudomonadati</taxon>
        <taxon>Bacteroidota</taxon>
        <taxon>Flavobacteriia</taxon>
        <taxon>Flavobacteriales</taxon>
        <taxon>Flavobacteriaceae</taxon>
        <taxon>Kriegella</taxon>
    </lineage>
</organism>
<reference evidence="7" key="1">
    <citation type="submission" date="2016-10" db="EMBL/GenBank/DDBJ databases">
        <authorList>
            <person name="Varghese N."/>
            <person name="Submissions S."/>
        </authorList>
    </citation>
    <scope>NUCLEOTIDE SEQUENCE [LARGE SCALE GENOMIC DNA]</scope>
    <source>
        <strain evidence="7">DSM 19886</strain>
    </source>
</reference>
<name>A0A1G9LFH7_9FLAO</name>
<sequence length="462" mass="50650">MKMSVRKRTLMTFSSAIVKTYQTDILIIGGGSAGSTAAIAASQGEHRVTLVERYGFPGGTSTQMLDTFYGFFTPSESPKKIVGGIPDRIVNELNKSGDIFLRPNTYGAGTGVNYNPEKLKQVWDKLLLQSGVELFYHSTLVDVESAGETSNCIFFNKGMGFFSILAKRIIDASGDADYCHWADIPYEKAGEKDAAQSMTTTFRMSNVEHNEYDAAGGKKMLKEKMAKAYAKGSHPLPRKEGSAHEMCQPKCISTVAVKVIDLDPLDVEGITKAEIEGRRQAFIFEDFFRAEVPGYQNAKIIGLSNQIGVRETRRVFGEYRLTKEDCMSAKTFDNQIFLCGAPIEDHRKSDNGSSETFWEYVPNGGAYGVPYGTIVPKESMNTWVVGRCFSATHDAHASCRSMAQTMSMGQAAGLAAILSLDTDLDAKNIDVQKLQDSLVRSGAVLEMPINVADISRNGWANN</sequence>
<keyword evidence="7" id="KW-1185">Reference proteome</keyword>
<evidence type="ECO:0000313" key="7">
    <source>
        <dbReference type="Proteomes" id="UP000199440"/>
    </source>
</evidence>
<dbReference type="PANTHER" id="PTHR43498">
    <property type="entry name" value="FERREDOXIN:COB-COM HETERODISULFIDE REDUCTASE SUBUNIT A"/>
    <property type="match status" value="1"/>
</dbReference>
<evidence type="ECO:0000256" key="1">
    <source>
        <dbReference type="ARBA" id="ARBA00022485"/>
    </source>
</evidence>
<dbReference type="InterPro" id="IPR036188">
    <property type="entry name" value="FAD/NAD-bd_sf"/>
</dbReference>
<accession>A0A1G9LFH7</accession>
<evidence type="ECO:0000256" key="2">
    <source>
        <dbReference type="ARBA" id="ARBA00022723"/>
    </source>
</evidence>
<protein>
    <submittedName>
        <fullName evidence="6">FAD dependent oxidoreductase</fullName>
    </submittedName>
</protein>